<dbReference type="Proteomes" id="UP000821865">
    <property type="component" value="Chromosome 5"/>
</dbReference>
<dbReference type="EMBL" id="CM023474">
    <property type="protein sequence ID" value="KAH7950343.1"/>
    <property type="molecule type" value="Genomic_DNA"/>
</dbReference>
<keyword evidence="2" id="KW-1185">Reference proteome</keyword>
<reference evidence="1" key="1">
    <citation type="submission" date="2020-05" db="EMBL/GenBank/DDBJ databases">
        <title>Large-scale comparative analyses of tick genomes elucidate their genetic diversity and vector capacities.</title>
        <authorList>
            <person name="Jia N."/>
            <person name="Wang J."/>
            <person name="Shi W."/>
            <person name="Du L."/>
            <person name="Sun Y."/>
            <person name="Zhan W."/>
            <person name="Jiang J."/>
            <person name="Wang Q."/>
            <person name="Zhang B."/>
            <person name="Ji P."/>
            <person name="Sakyi L.B."/>
            <person name="Cui X."/>
            <person name="Yuan T."/>
            <person name="Jiang B."/>
            <person name="Yang W."/>
            <person name="Lam T.T.-Y."/>
            <person name="Chang Q."/>
            <person name="Ding S."/>
            <person name="Wang X."/>
            <person name="Zhu J."/>
            <person name="Ruan X."/>
            <person name="Zhao L."/>
            <person name="Wei J."/>
            <person name="Que T."/>
            <person name="Du C."/>
            <person name="Cheng J."/>
            <person name="Dai P."/>
            <person name="Han X."/>
            <person name="Huang E."/>
            <person name="Gao Y."/>
            <person name="Liu J."/>
            <person name="Shao H."/>
            <person name="Ye R."/>
            <person name="Li L."/>
            <person name="Wei W."/>
            <person name="Wang X."/>
            <person name="Wang C."/>
            <person name="Yang T."/>
            <person name="Huo Q."/>
            <person name="Li W."/>
            <person name="Guo W."/>
            <person name="Chen H."/>
            <person name="Zhou L."/>
            <person name="Ni X."/>
            <person name="Tian J."/>
            <person name="Zhou Y."/>
            <person name="Sheng Y."/>
            <person name="Liu T."/>
            <person name="Pan Y."/>
            <person name="Xia L."/>
            <person name="Li J."/>
            <person name="Zhao F."/>
            <person name="Cao W."/>
        </authorList>
    </citation>
    <scope>NUCLEOTIDE SEQUENCE</scope>
    <source>
        <strain evidence="1">Dsil-2018</strain>
    </source>
</reference>
<accession>A0ACB8CTK3</accession>
<evidence type="ECO:0000313" key="1">
    <source>
        <dbReference type="EMBL" id="KAH7950343.1"/>
    </source>
</evidence>
<proteinExistence type="predicted"/>
<gene>
    <name evidence="1" type="ORF">HPB49_022714</name>
</gene>
<sequence length="446" mass="48488">MRKSLRPPRKIFVIDSESGFAEKQQRRTGRRGTKDGPSNVFQQLRPVLFSLRVLGLYSGKQEKHSESSAPWHDHVSSWTCIVLGIQCAHVVASLASCLQGQFWVSAFSFLKAVIALASSQALIRKEGPVCRLARRLGEIPPATTVSLKTTATVMAALVWTFVLMRTFVESAVLMAYTPQELSEHAASSWFGIDSQLPTEILLPLNIVDKALACVLVDGSLFFSMALYLSFTVALRHRYVAFNAVIGRHVLRGVPLDADELRRLIVAHTDLGSTVHDLNTDFSPSAFVWVCLFVLGVCVEVSHFLGHRSGGDFYELVIFAQNLCSVTLAFFLLTVVASRLTEAADASLVALHRCLGHSATSPLNRGSVGALQWSSPDSAEAGAVAPPHLEGRLLASMLRAPKVELTGWGFFVFSRSFVLTLAGALISYVVIILQLNPATSRGGGSDH</sequence>
<organism evidence="1 2">
    <name type="scientific">Dermacentor silvarum</name>
    <name type="common">Tick</name>
    <dbReference type="NCBI Taxonomy" id="543639"/>
    <lineage>
        <taxon>Eukaryota</taxon>
        <taxon>Metazoa</taxon>
        <taxon>Ecdysozoa</taxon>
        <taxon>Arthropoda</taxon>
        <taxon>Chelicerata</taxon>
        <taxon>Arachnida</taxon>
        <taxon>Acari</taxon>
        <taxon>Parasitiformes</taxon>
        <taxon>Ixodida</taxon>
        <taxon>Ixodoidea</taxon>
        <taxon>Ixodidae</taxon>
        <taxon>Rhipicephalinae</taxon>
        <taxon>Dermacentor</taxon>
    </lineage>
</organism>
<comment type="caution">
    <text evidence="1">The sequence shown here is derived from an EMBL/GenBank/DDBJ whole genome shotgun (WGS) entry which is preliminary data.</text>
</comment>
<evidence type="ECO:0000313" key="2">
    <source>
        <dbReference type="Proteomes" id="UP000821865"/>
    </source>
</evidence>
<protein>
    <submittedName>
        <fullName evidence="1">Uncharacterized protein</fullName>
    </submittedName>
</protein>
<name>A0ACB8CTK3_DERSI</name>